<dbReference type="SUPFAM" id="SSF57302">
    <property type="entry name" value="Snake toxin-like"/>
    <property type="match status" value="1"/>
</dbReference>
<feature type="region of interest" description="Disordered" evidence="1">
    <location>
        <begin position="1"/>
        <end position="24"/>
    </location>
</feature>
<comment type="caution">
    <text evidence="2">The sequence shown here is derived from an EMBL/GenBank/DDBJ whole genome shotgun (WGS) entry which is preliminary data.</text>
</comment>
<dbReference type="Proteomes" id="UP000762676">
    <property type="component" value="Unassembled WGS sequence"/>
</dbReference>
<dbReference type="Gene3D" id="2.10.60.10">
    <property type="entry name" value="CD59"/>
    <property type="match status" value="1"/>
</dbReference>
<evidence type="ECO:0000313" key="3">
    <source>
        <dbReference type="Proteomes" id="UP000762676"/>
    </source>
</evidence>
<name>A0AAV4F7L4_9GAST</name>
<organism evidence="2 3">
    <name type="scientific">Elysia marginata</name>
    <dbReference type="NCBI Taxonomy" id="1093978"/>
    <lineage>
        <taxon>Eukaryota</taxon>
        <taxon>Metazoa</taxon>
        <taxon>Spiralia</taxon>
        <taxon>Lophotrochozoa</taxon>
        <taxon>Mollusca</taxon>
        <taxon>Gastropoda</taxon>
        <taxon>Heterobranchia</taxon>
        <taxon>Euthyneura</taxon>
        <taxon>Panpulmonata</taxon>
        <taxon>Sacoglossa</taxon>
        <taxon>Placobranchoidea</taxon>
        <taxon>Plakobranchidae</taxon>
        <taxon>Elysia</taxon>
    </lineage>
</organism>
<protein>
    <recommendedName>
        <fullName evidence="4">UPAR/Ly6 domain-containing protein</fullName>
    </recommendedName>
</protein>
<keyword evidence="3" id="KW-1185">Reference proteome</keyword>
<evidence type="ECO:0000313" key="2">
    <source>
        <dbReference type="EMBL" id="GFR69353.1"/>
    </source>
</evidence>
<dbReference type="InterPro" id="IPR045860">
    <property type="entry name" value="Snake_toxin-like_sf"/>
</dbReference>
<proteinExistence type="predicted"/>
<dbReference type="AlphaFoldDB" id="A0AAV4F7L4"/>
<dbReference type="CDD" id="cd00117">
    <property type="entry name" value="TFP"/>
    <property type="match status" value="1"/>
</dbReference>
<sequence>MPPAATTMPPAATTAPPAATTMPPAATTALPAATTMPPAATTMPPAATTMPPGPMPNPNMCIQCGNNTTDCTPVELLLSSPTACPADQPYCFNRIVQTPTETHIVKGCMDMPTCEQEWWNTSSPKLECQVIDPTVPATLDCTFCCQGDGCNQGTKPVDDTLLQFTT</sequence>
<evidence type="ECO:0000256" key="1">
    <source>
        <dbReference type="SAM" id="MobiDB-lite"/>
    </source>
</evidence>
<evidence type="ECO:0008006" key="4">
    <source>
        <dbReference type="Google" id="ProtNLM"/>
    </source>
</evidence>
<accession>A0AAV4F7L4</accession>
<dbReference type="EMBL" id="BMAT01004151">
    <property type="protein sequence ID" value="GFR69353.1"/>
    <property type="molecule type" value="Genomic_DNA"/>
</dbReference>
<gene>
    <name evidence="2" type="ORF">ElyMa_002047800</name>
</gene>
<reference evidence="2 3" key="1">
    <citation type="journal article" date="2021" name="Elife">
        <title>Chloroplast acquisition without the gene transfer in kleptoplastic sea slugs, Plakobranchus ocellatus.</title>
        <authorList>
            <person name="Maeda T."/>
            <person name="Takahashi S."/>
            <person name="Yoshida T."/>
            <person name="Shimamura S."/>
            <person name="Takaki Y."/>
            <person name="Nagai Y."/>
            <person name="Toyoda A."/>
            <person name="Suzuki Y."/>
            <person name="Arimoto A."/>
            <person name="Ishii H."/>
            <person name="Satoh N."/>
            <person name="Nishiyama T."/>
            <person name="Hasebe M."/>
            <person name="Maruyama T."/>
            <person name="Minagawa J."/>
            <person name="Obokata J."/>
            <person name="Shigenobu S."/>
        </authorList>
    </citation>
    <scope>NUCLEOTIDE SEQUENCE [LARGE SCALE GENOMIC DNA]</scope>
</reference>